<dbReference type="InterPro" id="IPR006076">
    <property type="entry name" value="FAD-dep_OxRdtase"/>
</dbReference>
<dbReference type="EMBL" id="OZ037949">
    <property type="protein sequence ID" value="CAL1710999.1"/>
    <property type="molecule type" value="Genomic_DNA"/>
</dbReference>
<evidence type="ECO:0000256" key="2">
    <source>
        <dbReference type="ARBA" id="ARBA00006730"/>
    </source>
</evidence>
<reference evidence="8" key="1">
    <citation type="submission" date="2024-04" db="EMBL/GenBank/DDBJ databases">
        <authorList>
            <person name="Shaw F."/>
            <person name="Minotto A."/>
        </authorList>
    </citation>
    <scope>NUCLEOTIDE SEQUENCE [LARGE SCALE GENOMIC DNA]</scope>
</reference>
<protein>
    <recommendedName>
        <fullName evidence="6">FAD dependent oxidoreductase domain-containing protein</fullName>
    </recommendedName>
</protein>
<comment type="similarity">
    <text evidence="2">Belongs to the DAMOX/DASOX family.</text>
</comment>
<evidence type="ECO:0000313" key="7">
    <source>
        <dbReference type="EMBL" id="CAL1710999.1"/>
    </source>
</evidence>
<feature type="domain" description="FAD dependent oxidoreductase" evidence="6">
    <location>
        <begin position="4"/>
        <end position="353"/>
    </location>
</feature>
<name>A0ABP1DVI1_9APHY</name>
<dbReference type="SUPFAM" id="SSF54373">
    <property type="entry name" value="FAD-linked reductases, C-terminal domain"/>
    <property type="match status" value="1"/>
</dbReference>
<dbReference type="InterPro" id="IPR023209">
    <property type="entry name" value="DAO"/>
</dbReference>
<gene>
    <name evidence="7" type="ORF">GFSPODELE1_LOCUS8128</name>
</gene>
<evidence type="ECO:0000256" key="5">
    <source>
        <dbReference type="ARBA" id="ARBA00023002"/>
    </source>
</evidence>
<dbReference type="Gene3D" id="3.30.9.10">
    <property type="entry name" value="D-Amino Acid Oxidase, subunit A, domain 2"/>
    <property type="match status" value="1"/>
</dbReference>
<evidence type="ECO:0000256" key="4">
    <source>
        <dbReference type="ARBA" id="ARBA00022827"/>
    </source>
</evidence>
<evidence type="ECO:0000313" key="8">
    <source>
        <dbReference type="Proteomes" id="UP001497453"/>
    </source>
</evidence>
<keyword evidence="3" id="KW-0285">Flavoprotein</keyword>
<sequence>MTNAWALLDAGYSVTIISEKWASLDDRITSQIAGALWEYPPAVCGKHTDVISLRKSKKWCMTSYRVFERLQKLFPDQELPHHGIRMRMANFFFDHPVEEIPDELEKMLEIEASGIRGFKHDSTLVKQHAVNQKAGVVDSYQHLSPAIDTDAYMTWLRYILASKGAEFVTERISGDLLDQEDRLLAQYDAHAIIHATGLGGNELAGDESVYPLRGALIRVVNDGTKFPKVNEALVVAHDYAKRDDDGGIVFIVPRNDHTLILGGLAQPNMANLDLTLDSPEIRRMRERCNKFVPGLENAEYDPEAALVQGLRPFRGENVRVERELRQKSDGSSSRIIHSYGQGGAGFTLSFGCAGDVLSLLEELEAGKKPASMRSTA</sequence>
<keyword evidence="5" id="KW-0560">Oxidoreductase</keyword>
<keyword evidence="4" id="KW-0274">FAD</keyword>
<dbReference type="PANTHER" id="PTHR11530">
    <property type="entry name" value="D-AMINO ACID OXIDASE"/>
    <property type="match status" value="1"/>
</dbReference>
<dbReference type="PIRSF" id="PIRSF000189">
    <property type="entry name" value="D-aa_oxidase"/>
    <property type="match status" value="1"/>
</dbReference>
<dbReference type="SUPFAM" id="SSF51971">
    <property type="entry name" value="Nucleotide-binding domain"/>
    <property type="match status" value="1"/>
</dbReference>
<evidence type="ECO:0000259" key="6">
    <source>
        <dbReference type="Pfam" id="PF01266"/>
    </source>
</evidence>
<dbReference type="PANTHER" id="PTHR11530:SF25">
    <property type="entry name" value="FAD DEPENDENT OXIDOREDUCTASE DOMAIN-CONTAINING PROTEIN"/>
    <property type="match status" value="1"/>
</dbReference>
<proteinExistence type="inferred from homology"/>
<dbReference type="Proteomes" id="UP001497453">
    <property type="component" value="Chromosome 6"/>
</dbReference>
<evidence type="ECO:0000256" key="3">
    <source>
        <dbReference type="ARBA" id="ARBA00022630"/>
    </source>
</evidence>
<comment type="cofactor">
    <cofactor evidence="1">
        <name>FAD</name>
        <dbReference type="ChEBI" id="CHEBI:57692"/>
    </cofactor>
</comment>
<keyword evidence="8" id="KW-1185">Reference proteome</keyword>
<accession>A0ABP1DVI1</accession>
<organism evidence="7 8">
    <name type="scientific">Somion occarium</name>
    <dbReference type="NCBI Taxonomy" id="3059160"/>
    <lineage>
        <taxon>Eukaryota</taxon>
        <taxon>Fungi</taxon>
        <taxon>Dikarya</taxon>
        <taxon>Basidiomycota</taxon>
        <taxon>Agaricomycotina</taxon>
        <taxon>Agaricomycetes</taxon>
        <taxon>Polyporales</taxon>
        <taxon>Cerrenaceae</taxon>
        <taxon>Somion</taxon>
    </lineage>
</organism>
<evidence type="ECO:0000256" key="1">
    <source>
        <dbReference type="ARBA" id="ARBA00001974"/>
    </source>
</evidence>
<dbReference type="Gene3D" id="3.40.50.720">
    <property type="entry name" value="NAD(P)-binding Rossmann-like Domain"/>
    <property type="match status" value="1"/>
</dbReference>
<dbReference type="Pfam" id="PF01266">
    <property type="entry name" value="DAO"/>
    <property type="match status" value="1"/>
</dbReference>